<dbReference type="Proteomes" id="UP000494261">
    <property type="component" value="Unassembled WGS sequence"/>
</dbReference>
<dbReference type="GeneID" id="99664942"/>
<evidence type="ECO:0000313" key="2">
    <source>
        <dbReference type="EMBL" id="VWB72621.1"/>
    </source>
</evidence>
<gene>
    <name evidence="2" type="ORF">BLA13014_03302</name>
</gene>
<dbReference type="EMBL" id="CABVQC010000021">
    <property type="protein sequence ID" value="VWB72621.1"/>
    <property type="molecule type" value="Genomic_DNA"/>
</dbReference>
<dbReference type="AlphaFoldDB" id="A0A6P2LT89"/>
<accession>A0A6P2LT89</accession>
<proteinExistence type="predicted"/>
<dbReference type="InterPro" id="IPR010330">
    <property type="entry name" value="CoiA_nuc"/>
</dbReference>
<evidence type="ECO:0000313" key="3">
    <source>
        <dbReference type="Proteomes" id="UP000494261"/>
    </source>
</evidence>
<name>A0A6P2LT89_9BURK</name>
<protein>
    <recommendedName>
        <fullName evidence="1">Competence protein CoiA nuclease-like domain-containing protein</fullName>
    </recommendedName>
</protein>
<reference evidence="2 3" key="1">
    <citation type="submission" date="2019-09" db="EMBL/GenBank/DDBJ databases">
        <authorList>
            <person name="Depoorter E."/>
        </authorList>
    </citation>
    <scope>NUCLEOTIDE SEQUENCE [LARGE SCALE GENOMIC DNA]</scope>
    <source>
        <strain evidence="2">LMG 13014</strain>
    </source>
</reference>
<organism evidence="2 3">
    <name type="scientific">Burkholderia aenigmatica</name>
    <dbReference type="NCBI Taxonomy" id="2015348"/>
    <lineage>
        <taxon>Bacteria</taxon>
        <taxon>Pseudomonadati</taxon>
        <taxon>Pseudomonadota</taxon>
        <taxon>Betaproteobacteria</taxon>
        <taxon>Burkholderiales</taxon>
        <taxon>Burkholderiaceae</taxon>
        <taxon>Burkholderia</taxon>
        <taxon>Burkholderia cepacia complex</taxon>
    </lineage>
</organism>
<sequence length="233" mass="26046">MSDEAIIAATTQVVYASEISESDWSAVKQRHVVGQFKAACCNAAMVPKTSLGGLRFFAHASGECGNAPESVWHEETKASVFDAFASVASLASVESPGRGAVGRWIADVHVRVGNRQIAIEIQHSQQTLAEYLRRQRRYRDGGWECYWLLYRPRFFTLAKAVATRVIKERYGGRWPDPSPKGFGLPELPFALIENQGSQIVMGPDLSIDLLPWAQAIKDQRYRYEEGRWIVADV</sequence>
<feature type="domain" description="Competence protein CoiA nuclease-like" evidence="1">
    <location>
        <begin position="69"/>
        <end position="153"/>
    </location>
</feature>
<dbReference type="Pfam" id="PF06054">
    <property type="entry name" value="CoiA_nuc"/>
    <property type="match status" value="1"/>
</dbReference>
<evidence type="ECO:0000259" key="1">
    <source>
        <dbReference type="Pfam" id="PF06054"/>
    </source>
</evidence>
<dbReference type="RefSeq" id="WP_025496461.1">
    <property type="nucleotide sequence ID" value="NZ_CABVQC010000021.1"/>
</dbReference>